<feature type="transmembrane region" description="Helical" evidence="6">
    <location>
        <begin position="45"/>
        <end position="67"/>
    </location>
</feature>
<feature type="transmembrane region" description="Helical" evidence="6">
    <location>
        <begin position="201"/>
        <end position="219"/>
    </location>
</feature>
<keyword evidence="3 6" id="KW-0812">Transmembrane</keyword>
<comment type="caution">
    <text evidence="7">The sequence shown here is derived from an EMBL/GenBank/DDBJ whole genome shotgun (WGS) entry which is preliminary data.</text>
</comment>
<dbReference type="AlphaFoldDB" id="A0A510UUS9"/>
<gene>
    <name evidence="7" type="ORF">CPE01_21410</name>
</gene>
<dbReference type="OrthoDB" id="4830005at2"/>
<protein>
    <submittedName>
        <fullName evidence="7">Lysine transporter LysE</fullName>
    </submittedName>
</protein>
<feature type="transmembrane region" description="Helical" evidence="6">
    <location>
        <begin position="133"/>
        <end position="159"/>
    </location>
</feature>
<keyword evidence="5 6" id="KW-0472">Membrane</keyword>
<keyword evidence="4 6" id="KW-1133">Transmembrane helix</keyword>
<evidence type="ECO:0000256" key="3">
    <source>
        <dbReference type="ARBA" id="ARBA00022692"/>
    </source>
</evidence>
<feature type="transmembrane region" description="Helical" evidence="6">
    <location>
        <begin position="12"/>
        <end position="33"/>
    </location>
</feature>
<reference evidence="7 8" key="1">
    <citation type="submission" date="2019-07" db="EMBL/GenBank/DDBJ databases">
        <title>Whole genome shotgun sequence of Cellulomonas persica NBRC 101101.</title>
        <authorList>
            <person name="Hosoyama A."/>
            <person name="Uohara A."/>
            <person name="Ohji S."/>
            <person name="Ichikawa N."/>
        </authorList>
    </citation>
    <scope>NUCLEOTIDE SEQUENCE [LARGE SCALE GENOMIC DNA]</scope>
    <source>
        <strain evidence="7 8">NBRC 101101</strain>
    </source>
</reference>
<evidence type="ECO:0000256" key="2">
    <source>
        <dbReference type="ARBA" id="ARBA00022475"/>
    </source>
</evidence>
<dbReference type="PANTHER" id="PTHR30086:SF20">
    <property type="entry name" value="ARGININE EXPORTER PROTEIN ARGO-RELATED"/>
    <property type="match status" value="1"/>
</dbReference>
<sequence>MLDASPVLSAAALGVVAGLSVAVPVGPVAVLIVREGLVRGRRAGLAAAAGVASVDLTYAMVAVLLGAQVSRALDGWETWLRVGGAVVLAVVGLVGLARWWRGRSAGVGPGPGAAASDEAGDGTVRAARVWARFVVITLLNPATALIFATVAVGLAGRLVAGPGALVAFALGAGTASLAWQCVLGLAGAWAGGRLGARWQHWSAPVGSGLVVLLAAWVAVA</sequence>
<dbReference type="Proteomes" id="UP000321386">
    <property type="component" value="Unassembled WGS sequence"/>
</dbReference>
<feature type="transmembrane region" description="Helical" evidence="6">
    <location>
        <begin position="79"/>
        <end position="100"/>
    </location>
</feature>
<comment type="subcellular location">
    <subcellularLocation>
        <location evidence="1">Cell membrane</location>
        <topology evidence="1">Multi-pass membrane protein</topology>
    </subcellularLocation>
</comment>
<dbReference type="EMBL" id="BJUA01000009">
    <property type="protein sequence ID" value="GEK18408.1"/>
    <property type="molecule type" value="Genomic_DNA"/>
</dbReference>
<dbReference type="Pfam" id="PF01810">
    <property type="entry name" value="LysE"/>
    <property type="match status" value="1"/>
</dbReference>
<accession>A0A510UUS9</accession>
<keyword evidence="8" id="KW-1185">Reference proteome</keyword>
<dbReference type="GO" id="GO:0015171">
    <property type="term" value="F:amino acid transmembrane transporter activity"/>
    <property type="evidence" value="ECO:0007669"/>
    <property type="project" value="TreeGrafter"/>
</dbReference>
<dbReference type="RefSeq" id="WP_146806637.1">
    <property type="nucleotide sequence ID" value="NZ_BJUA01000009.1"/>
</dbReference>
<dbReference type="PANTHER" id="PTHR30086">
    <property type="entry name" value="ARGININE EXPORTER PROTEIN ARGO"/>
    <property type="match status" value="1"/>
</dbReference>
<proteinExistence type="predicted"/>
<organism evidence="7 8">
    <name type="scientific">Cellulomonas persica</name>
    <dbReference type="NCBI Taxonomy" id="76861"/>
    <lineage>
        <taxon>Bacteria</taxon>
        <taxon>Bacillati</taxon>
        <taxon>Actinomycetota</taxon>
        <taxon>Actinomycetes</taxon>
        <taxon>Micrococcales</taxon>
        <taxon>Cellulomonadaceae</taxon>
        <taxon>Cellulomonas</taxon>
    </lineage>
</organism>
<evidence type="ECO:0000256" key="1">
    <source>
        <dbReference type="ARBA" id="ARBA00004651"/>
    </source>
</evidence>
<dbReference type="GO" id="GO:0005886">
    <property type="term" value="C:plasma membrane"/>
    <property type="evidence" value="ECO:0007669"/>
    <property type="project" value="UniProtKB-SubCell"/>
</dbReference>
<evidence type="ECO:0000313" key="8">
    <source>
        <dbReference type="Proteomes" id="UP000321386"/>
    </source>
</evidence>
<name>A0A510UUS9_9CELL</name>
<keyword evidence="2" id="KW-1003">Cell membrane</keyword>
<evidence type="ECO:0000256" key="6">
    <source>
        <dbReference type="SAM" id="Phobius"/>
    </source>
</evidence>
<evidence type="ECO:0000256" key="4">
    <source>
        <dbReference type="ARBA" id="ARBA00022989"/>
    </source>
</evidence>
<dbReference type="InterPro" id="IPR001123">
    <property type="entry name" value="LeuE-type"/>
</dbReference>
<evidence type="ECO:0000313" key="7">
    <source>
        <dbReference type="EMBL" id="GEK18408.1"/>
    </source>
</evidence>
<evidence type="ECO:0000256" key="5">
    <source>
        <dbReference type="ARBA" id="ARBA00023136"/>
    </source>
</evidence>
<feature type="transmembrane region" description="Helical" evidence="6">
    <location>
        <begin position="165"/>
        <end position="189"/>
    </location>
</feature>